<keyword evidence="3" id="KW-1185">Reference proteome</keyword>
<dbReference type="InterPro" id="IPR019309">
    <property type="entry name" value="WASHC3"/>
</dbReference>
<comment type="caution">
    <text evidence="2">The sequence shown here is derived from an EMBL/GenBank/DDBJ whole genome shotgun (WGS) entry which is preliminary data.</text>
</comment>
<feature type="compositionally biased region" description="Low complexity" evidence="1">
    <location>
        <begin position="28"/>
        <end position="46"/>
    </location>
</feature>
<dbReference type="Proteomes" id="UP001530377">
    <property type="component" value="Unassembled WGS sequence"/>
</dbReference>
<name>A0ABD3SGC3_9STRA</name>
<dbReference type="Pfam" id="PF10152">
    <property type="entry name" value="CCDC53"/>
    <property type="match status" value="1"/>
</dbReference>
<organism evidence="2 3">
    <name type="scientific">Cyclostephanos tholiformis</name>
    <dbReference type="NCBI Taxonomy" id="382380"/>
    <lineage>
        <taxon>Eukaryota</taxon>
        <taxon>Sar</taxon>
        <taxon>Stramenopiles</taxon>
        <taxon>Ochrophyta</taxon>
        <taxon>Bacillariophyta</taxon>
        <taxon>Coscinodiscophyceae</taxon>
        <taxon>Thalassiosirophycidae</taxon>
        <taxon>Stephanodiscales</taxon>
        <taxon>Stephanodiscaceae</taxon>
        <taxon>Cyclostephanos</taxon>
    </lineage>
</organism>
<evidence type="ECO:0000256" key="1">
    <source>
        <dbReference type="SAM" id="MobiDB-lite"/>
    </source>
</evidence>
<feature type="region of interest" description="Disordered" evidence="1">
    <location>
        <begin position="20"/>
        <end position="88"/>
    </location>
</feature>
<feature type="compositionally biased region" description="Basic and acidic residues" evidence="1">
    <location>
        <begin position="77"/>
        <end position="88"/>
    </location>
</feature>
<gene>
    <name evidence="2" type="ORF">ACHAXA_005580</name>
</gene>
<reference evidence="2 3" key="1">
    <citation type="submission" date="2024-10" db="EMBL/GenBank/DDBJ databases">
        <title>Updated reference genomes for cyclostephanoid diatoms.</title>
        <authorList>
            <person name="Roberts W.R."/>
            <person name="Alverson A.J."/>
        </authorList>
    </citation>
    <scope>NUCLEOTIDE SEQUENCE [LARGE SCALE GENOMIC DNA]</scope>
    <source>
        <strain evidence="2 3">AJA228-03</strain>
    </source>
</reference>
<protein>
    <submittedName>
        <fullName evidence="2">Uncharacterized protein</fullName>
    </submittedName>
</protein>
<evidence type="ECO:0000313" key="3">
    <source>
        <dbReference type="Proteomes" id="UP001530377"/>
    </source>
</evidence>
<evidence type="ECO:0000313" key="2">
    <source>
        <dbReference type="EMBL" id="KAL3823599.1"/>
    </source>
</evidence>
<dbReference type="AlphaFoldDB" id="A0ABD3SGC3"/>
<proteinExistence type="predicted"/>
<accession>A0ABD3SGC3</accession>
<sequence>MTNASLPALPSIRAKELERAASAINNESGDASAARSSSSSSAPSSESRGRMKTPQDSPRNYHSAIRGPGARLTTEASSRDEYDRRRSEQLEAMHRKERLAFGGLPPLESSVACDAIHHYLVTTCSFLNSFIADVNAADEGIDHKLTVLEKQVALLESKVASVPGLFPEKGNDDGNECMR</sequence>
<dbReference type="EMBL" id="JALLPB020000033">
    <property type="protein sequence ID" value="KAL3823599.1"/>
    <property type="molecule type" value="Genomic_DNA"/>
</dbReference>